<evidence type="ECO:0000313" key="2">
    <source>
        <dbReference type="EMBL" id="MFC6180007.1"/>
    </source>
</evidence>
<dbReference type="Proteomes" id="UP001596282">
    <property type="component" value="Unassembled WGS sequence"/>
</dbReference>
<accession>A0ABW1RWZ0</accession>
<keyword evidence="3" id="KW-1185">Reference proteome</keyword>
<comment type="caution">
    <text evidence="2">The sequence shown here is derived from an EMBL/GenBank/DDBJ whole genome shotgun (WGS) entry which is preliminary data.</text>
</comment>
<evidence type="ECO:0008006" key="4">
    <source>
        <dbReference type="Google" id="ProtNLM"/>
    </source>
</evidence>
<sequence length="201" mass="22372">MAEKIQHISDVKEHDRYWDFLTSTKIYVEVFWSKEAAISIVISGIFAGMLIVSNYPAHTTEFTSVAKSVLEMIISSEVGILGFLIGGLALIVGSIGLKVIKKIDSLGGFTSLLEIFFRFYFEGSLLALEIVISFFNYILISSRLPINWVLSGFMTLLVGYLFIYTLIAGTMLMGSCIRLMILNYEFSDVDGDSQSAKDAEK</sequence>
<feature type="transmembrane region" description="Helical" evidence="1">
    <location>
        <begin position="36"/>
        <end position="58"/>
    </location>
</feature>
<proteinExistence type="predicted"/>
<keyword evidence="1" id="KW-1133">Transmembrane helix</keyword>
<protein>
    <recommendedName>
        <fullName evidence="4">Integral membrane protein</fullName>
    </recommendedName>
</protein>
<feature type="transmembrane region" description="Helical" evidence="1">
    <location>
        <begin position="119"/>
        <end position="140"/>
    </location>
</feature>
<reference evidence="3" key="1">
    <citation type="journal article" date="2019" name="Int. J. Syst. Evol. Microbiol.">
        <title>The Global Catalogue of Microorganisms (GCM) 10K type strain sequencing project: providing services to taxonomists for standard genome sequencing and annotation.</title>
        <authorList>
            <consortium name="The Broad Institute Genomics Platform"/>
            <consortium name="The Broad Institute Genome Sequencing Center for Infectious Disease"/>
            <person name="Wu L."/>
            <person name="Ma J."/>
        </authorList>
    </citation>
    <scope>NUCLEOTIDE SEQUENCE [LARGE SCALE GENOMIC DNA]</scope>
    <source>
        <strain evidence="3">CCM 8933</strain>
    </source>
</reference>
<gene>
    <name evidence="2" type="ORF">ACFP5Y_01945</name>
</gene>
<feature type="transmembrane region" description="Helical" evidence="1">
    <location>
        <begin position="78"/>
        <end position="99"/>
    </location>
</feature>
<name>A0ABW1RWZ0_9LACO</name>
<dbReference type="RefSeq" id="WP_137628175.1">
    <property type="nucleotide sequence ID" value="NZ_BJDJ01000006.1"/>
</dbReference>
<feature type="transmembrane region" description="Helical" evidence="1">
    <location>
        <begin position="146"/>
        <end position="172"/>
    </location>
</feature>
<organism evidence="2 3">
    <name type="scientific">Lactiplantibacillus daowaiensis</name>
    <dbReference type="NCBI Taxonomy" id="2559918"/>
    <lineage>
        <taxon>Bacteria</taxon>
        <taxon>Bacillati</taxon>
        <taxon>Bacillota</taxon>
        <taxon>Bacilli</taxon>
        <taxon>Lactobacillales</taxon>
        <taxon>Lactobacillaceae</taxon>
        <taxon>Lactiplantibacillus</taxon>
    </lineage>
</organism>
<evidence type="ECO:0000313" key="3">
    <source>
        <dbReference type="Proteomes" id="UP001596282"/>
    </source>
</evidence>
<dbReference type="EMBL" id="JBHSSC010000005">
    <property type="protein sequence ID" value="MFC6180007.1"/>
    <property type="molecule type" value="Genomic_DNA"/>
</dbReference>
<evidence type="ECO:0000256" key="1">
    <source>
        <dbReference type="SAM" id="Phobius"/>
    </source>
</evidence>
<keyword evidence="1" id="KW-0472">Membrane</keyword>
<keyword evidence="1" id="KW-0812">Transmembrane</keyword>